<keyword evidence="1" id="KW-0456">Lyase</keyword>
<dbReference type="SMART" id="SM01130">
    <property type="entry name" value="DHDPS"/>
    <property type="match status" value="1"/>
</dbReference>
<dbReference type="InterPro" id="IPR002220">
    <property type="entry name" value="DapA-like"/>
</dbReference>
<evidence type="ECO:0000313" key="2">
    <source>
        <dbReference type="EMBL" id="NED98987.1"/>
    </source>
</evidence>
<dbReference type="EMBL" id="JAAGOA010000001">
    <property type="protein sequence ID" value="NED98987.1"/>
    <property type="molecule type" value="Genomic_DNA"/>
</dbReference>
<dbReference type="AlphaFoldDB" id="A0A6L9S3I1"/>
<proteinExistence type="predicted"/>
<dbReference type="InterPro" id="IPR013785">
    <property type="entry name" value="Aldolase_TIM"/>
</dbReference>
<keyword evidence="3" id="KW-1185">Reference proteome</keyword>
<accession>A0A6L9S3I1</accession>
<sequence>MADTAAPPLATDRQESMKTFRTGTVIPAHPLALDAERRIDERRQRALTRYYLEAGAGGIAVGVHTTQFAIHEPQRGLLRPVLELAATTSTEYADRAPVLVAGACGPTDQAVAEAELAASLGYDLVLLAPYGATDLSDDQLLDRTRAVGEVLPVIGFYLQPAVGGRALPRPFWRRLADIPSVVGVKVAPFDRYATLDVVHGIADSDRGDDVTFYTGNDDHIVGDLLATYPTGAEFVGGLLGQWAVWVHSAVNLLELTRRAKAGDDDALRQAVATDTALTDANAAIFDARNNFHGCIPGIHEVLRRQGLLLGTWCLDEKEDLGPGQLAEIDRIWAAYPELRDDDFIAEHLDGWLR</sequence>
<dbReference type="Pfam" id="PF00701">
    <property type="entry name" value="DHDPS"/>
    <property type="match status" value="1"/>
</dbReference>
<comment type="caution">
    <text evidence="2">The sequence shown here is derived from an EMBL/GenBank/DDBJ whole genome shotgun (WGS) entry which is preliminary data.</text>
</comment>
<dbReference type="Proteomes" id="UP000475214">
    <property type="component" value="Unassembled WGS sequence"/>
</dbReference>
<evidence type="ECO:0000313" key="3">
    <source>
        <dbReference type="Proteomes" id="UP000475214"/>
    </source>
</evidence>
<dbReference type="Gene3D" id="3.20.20.70">
    <property type="entry name" value="Aldolase class I"/>
    <property type="match status" value="1"/>
</dbReference>
<evidence type="ECO:0000256" key="1">
    <source>
        <dbReference type="ARBA" id="ARBA00023239"/>
    </source>
</evidence>
<protein>
    <submittedName>
        <fullName evidence="2">Dihydrodipicolinate synthase family protein</fullName>
    </submittedName>
</protein>
<name>A0A6L9S3I1_9ACTN</name>
<gene>
    <name evidence="2" type="ORF">G1H10_02260</name>
</gene>
<organism evidence="2 3">
    <name type="scientific">Phytoactinopolyspora halotolerans</name>
    <dbReference type="NCBI Taxonomy" id="1981512"/>
    <lineage>
        <taxon>Bacteria</taxon>
        <taxon>Bacillati</taxon>
        <taxon>Actinomycetota</taxon>
        <taxon>Actinomycetes</taxon>
        <taxon>Jiangellales</taxon>
        <taxon>Jiangellaceae</taxon>
        <taxon>Phytoactinopolyspora</taxon>
    </lineage>
</organism>
<dbReference type="GO" id="GO:0008840">
    <property type="term" value="F:4-hydroxy-tetrahydrodipicolinate synthase activity"/>
    <property type="evidence" value="ECO:0007669"/>
    <property type="project" value="TreeGrafter"/>
</dbReference>
<dbReference type="SUPFAM" id="SSF51569">
    <property type="entry name" value="Aldolase"/>
    <property type="match status" value="1"/>
</dbReference>
<reference evidence="2 3" key="1">
    <citation type="submission" date="2020-02" db="EMBL/GenBank/DDBJ databases">
        <authorList>
            <person name="Li X.-J."/>
            <person name="Han X.-M."/>
        </authorList>
    </citation>
    <scope>NUCLEOTIDE SEQUENCE [LARGE SCALE GENOMIC DNA]</scope>
    <source>
        <strain evidence="2 3">CCTCC AB 2017055</strain>
    </source>
</reference>
<dbReference type="PANTHER" id="PTHR12128:SF51">
    <property type="entry name" value="BLL4205 PROTEIN"/>
    <property type="match status" value="1"/>
</dbReference>
<dbReference type="RefSeq" id="WP_163731953.1">
    <property type="nucleotide sequence ID" value="NZ_JAAGOA010000001.1"/>
</dbReference>
<dbReference type="PANTHER" id="PTHR12128">
    <property type="entry name" value="DIHYDRODIPICOLINATE SYNTHASE"/>
    <property type="match status" value="1"/>
</dbReference>
<dbReference type="CDD" id="cd00408">
    <property type="entry name" value="DHDPS-like"/>
    <property type="match status" value="1"/>
</dbReference>